<feature type="transmembrane region" description="Helical" evidence="6">
    <location>
        <begin position="71"/>
        <end position="92"/>
    </location>
</feature>
<reference evidence="8" key="1">
    <citation type="submission" date="2019-12" db="EMBL/GenBank/DDBJ databases">
        <authorList>
            <person name="Scholes J."/>
        </authorList>
    </citation>
    <scope>NUCLEOTIDE SEQUENCE</scope>
</reference>
<feature type="transmembrane region" description="Helical" evidence="6">
    <location>
        <begin position="7"/>
        <end position="26"/>
    </location>
</feature>
<dbReference type="EMBL" id="CACSLK010024742">
    <property type="protein sequence ID" value="CAA0824218.1"/>
    <property type="molecule type" value="Genomic_DNA"/>
</dbReference>
<dbReference type="InterPro" id="IPR037185">
    <property type="entry name" value="EmrE-like"/>
</dbReference>
<name>A0A9N7N1C7_STRHE</name>
<evidence type="ECO:0000256" key="5">
    <source>
        <dbReference type="ARBA" id="ARBA00023136"/>
    </source>
</evidence>
<feature type="domain" description="EamA" evidence="7">
    <location>
        <begin position="178"/>
        <end position="316"/>
    </location>
</feature>
<dbReference type="GO" id="GO:0022857">
    <property type="term" value="F:transmembrane transporter activity"/>
    <property type="evidence" value="ECO:0007669"/>
    <property type="project" value="InterPro"/>
</dbReference>
<comment type="caution">
    <text evidence="8">The sequence shown here is derived from an EMBL/GenBank/DDBJ whole genome shotgun (WGS) entry which is preliminary data.</text>
</comment>
<accession>A0A9N7N1C7</accession>
<comment type="subcellular location">
    <subcellularLocation>
        <location evidence="1 6">Membrane</location>
        <topology evidence="1 6">Multi-pass membrane protein</topology>
    </subcellularLocation>
</comment>
<dbReference type="InterPro" id="IPR000620">
    <property type="entry name" value="EamA_dom"/>
</dbReference>
<dbReference type="SUPFAM" id="SSF103481">
    <property type="entry name" value="Multidrug resistance efflux transporter EmrE"/>
    <property type="match status" value="2"/>
</dbReference>
<keyword evidence="4 6" id="KW-1133">Transmembrane helix</keyword>
<feature type="transmembrane region" description="Helical" evidence="6">
    <location>
        <begin position="297"/>
        <end position="316"/>
    </location>
</feature>
<feature type="transmembrane region" description="Helical" evidence="6">
    <location>
        <begin position="98"/>
        <end position="124"/>
    </location>
</feature>
<feature type="transmembrane region" description="Helical" evidence="6">
    <location>
        <begin position="136"/>
        <end position="157"/>
    </location>
</feature>
<dbReference type="GO" id="GO:0016020">
    <property type="term" value="C:membrane"/>
    <property type="evidence" value="ECO:0007669"/>
    <property type="project" value="UniProtKB-SubCell"/>
</dbReference>
<feature type="transmembrane region" description="Helical" evidence="6">
    <location>
        <begin position="272"/>
        <end position="291"/>
    </location>
</feature>
<evidence type="ECO:0000313" key="8">
    <source>
        <dbReference type="EMBL" id="CAA0824218.1"/>
    </source>
</evidence>
<gene>
    <name evidence="8" type="ORF">SHERM_21188</name>
</gene>
<feature type="transmembrane region" description="Helical" evidence="6">
    <location>
        <begin position="38"/>
        <end position="59"/>
    </location>
</feature>
<evidence type="ECO:0000256" key="1">
    <source>
        <dbReference type="ARBA" id="ARBA00004141"/>
    </source>
</evidence>
<protein>
    <recommendedName>
        <fullName evidence="6">WAT1-related protein</fullName>
    </recommendedName>
</protein>
<dbReference type="Proteomes" id="UP001153555">
    <property type="component" value="Unassembled WGS sequence"/>
</dbReference>
<feature type="transmembrane region" description="Helical" evidence="6">
    <location>
        <begin position="244"/>
        <end position="265"/>
    </location>
</feature>
<dbReference type="PANTHER" id="PTHR31218">
    <property type="entry name" value="WAT1-RELATED PROTEIN"/>
    <property type="match status" value="1"/>
</dbReference>
<feature type="transmembrane region" description="Helical" evidence="6">
    <location>
        <begin position="177"/>
        <end position="196"/>
    </location>
</feature>
<dbReference type="OrthoDB" id="1728340at2759"/>
<evidence type="ECO:0000259" key="7">
    <source>
        <dbReference type="Pfam" id="PF00892"/>
    </source>
</evidence>
<proteinExistence type="inferred from homology"/>
<organism evidence="8 9">
    <name type="scientific">Striga hermonthica</name>
    <name type="common">Purple witchweed</name>
    <name type="synonym">Buchnera hermonthica</name>
    <dbReference type="NCBI Taxonomy" id="68872"/>
    <lineage>
        <taxon>Eukaryota</taxon>
        <taxon>Viridiplantae</taxon>
        <taxon>Streptophyta</taxon>
        <taxon>Embryophyta</taxon>
        <taxon>Tracheophyta</taxon>
        <taxon>Spermatophyta</taxon>
        <taxon>Magnoliopsida</taxon>
        <taxon>eudicotyledons</taxon>
        <taxon>Gunneridae</taxon>
        <taxon>Pentapetalae</taxon>
        <taxon>asterids</taxon>
        <taxon>lamiids</taxon>
        <taxon>Lamiales</taxon>
        <taxon>Orobanchaceae</taxon>
        <taxon>Buchnereae</taxon>
        <taxon>Striga</taxon>
    </lineage>
</organism>
<keyword evidence="9" id="KW-1185">Reference proteome</keyword>
<feature type="domain" description="EamA" evidence="7">
    <location>
        <begin position="21"/>
        <end position="150"/>
    </location>
</feature>
<evidence type="ECO:0000256" key="2">
    <source>
        <dbReference type="ARBA" id="ARBA00007635"/>
    </source>
</evidence>
<evidence type="ECO:0000256" key="4">
    <source>
        <dbReference type="ARBA" id="ARBA00022989"/>
    </source>
</evidence>
<comment type="similarity">
    <text evidence="2 6">Belongs to the drug/metabolite transporter (DMT) superfamily. Plant drug/metabolite exporter (P-DME) (TC 2.A.7.4) family.</text>
</comment>
<evidence type="ECO:0000256" key="6">
    <source>
        <dbReference type="RuleBase" id="RU363077"/>
    </source>
</evidence>
<keyword evidence="5 6" id="KW-0472">Membrane</keyword>
<keyword evidence="3 6" id="KW-0812">Transmembrane</keyword>
<sequence length="358" mass="39621">MKKLVKWYPVLVMVAIDQALAVSNILLKKIVADDGINLCVFITYRQSISAIFLSPLAFFLERSKTRPKLTFTILCHLFMSATIGASVTQYLFLVGVEYTSATFSCAFLNMVPVLTFLMALPFGLEKVDVKRSSGRAKVWGSLVCLCGAVVLIVYKGIPLFHFAQRIELLQHSHERWAIGSVALLGGTLCWSLWYILQTSIGNKYPCHYSTTAIMTCFSALQSAVFSSFIDRDLSVWILRTKSDIFIILYTGIVGSGLCFVGMSWCVKKRGPLFTAAFSPLVMIMAAMYEIPVLHQQLHLGSVLGSATVIAGLYILLWGKEKDDQKQEPNLAGETGEIKGQEAPEFQVVKIVADEPECS</sequence>
<dbReference type="Pfam" id="PF00892">
    <property type="entry name" value="EamA"/>
    <property type="match status" value="2"/>
</dbReference>
<dbReference type="AlphaFoldDB" id="A0A9N7N1C7"/>
<evidence type="ECO:0000256" key="3">
    <source>
        <dbReference type="ARBA" id="ARBA00022692"/>
    </source>
</evidence>
<feature type="transmembrane region" description="Helical" evidence="6">
    <location>
        <begin position="208"/>
        <end position="229"/>
    </location>
</feature>
<evidence type="ECO:0000313" key="9">
    <source>
        <dbReference type="Proteomes" id="UP001153555"/>
    </source>
</evidence>
<dbReference type="InterPro" id="IPR030184">
    <property type="entry name" value="WAT1-related"/>
</dbReference>